<feature type="domain" description="DUF5671" evidence="2">
    <location>
        <begin position="63"/>
        <end position="193"/>
    </location>
</feature>
<dbReference type="Pfam" id="PF18920">
    <property type="entry name" value="DUF5671"/>
    <property type="match status" value="1"/>
</dbReference>
<evidence type="ECO:0000313" key="3">
    <source>
        <dbReference type="EMBL" id="SFK46697.1"/>
    </source>
</evidence>
<evidence type="ECO:0000256" key="1">
    <source>
        <dbReference type="SAM" id="Phobius"/>
    </source>
</evidence>
<dbReference type="Proteomes" id="UP000198755">
    <property type="component" value="Unassembled WGS sequence"/>
</dbReference>
<organism evidence="3 4">
    <name type="scientific">Methylocapsa palsarum</name>
    <dbReference type="NCBI Taxonomy" id="1612308"/>
    <lineage>
        <taxon>Bacteria</taxon>
        <taxon>Pseudomonadati</taxon>
        <taxon>Pseudomonadota</taxon>
        <taxon>Alphaproteobacteria</taxon>
        <taxon>Hyphomicrobiales</taxon>
        <taxon>Beijerinckiaceae</taxon>
        <taxon>Methylocapsa</taxon>
    </lineage>
</organism>
<evidence type="ECO:0000259" key="2">
    <source>
        <dbReference type="Pfam" id="PF18920"/>
    </source>
</evidence>
<dbReference type="OrthoDB" id="529444at2"/>
<dbReference type="AlphaFoldDB" id="A0A1I3ZRX3"/>
<dbReference type="EMBL" id="FOSN01000008">
    <property type="protein sequence ID" value="SFK46697.1"/>
    <property type="molecule type" value="Genomic_DNA"/>
</dbReference>
<keyword evidence="1" id="KW-1133">Transmembrane helix</keyword>
<feature type="transmembrane region" description="Helical" evidence="1">
    <location>
        <begin position="109"/>
        <end position="125"/>
    </location>
</feature>
<keyword evidence="1" id="KW-0812">Transmembrane</keyword>
<keyword evidence="1" id="KW-0472">Membrane</keyword>
<protein>
    <recommendedName>
        <fullName evidence="2">DUF5671 domain-containing protein</fullName>
    </recommendedName>
</protein>
<dbReference type="RefSeq" id="WP_091682086.1">
    <property type="nucleotide sequence ID" value="NZ_FOSN01000008.1"/>
</dbReference>
<evidence type="ECO:0000313" key="4">
    <source>
        <dbReference type="Proteomes" id="UP000198755"/>
    </source>
</evidence>
<dbReference type="InterPro" id="IPR043728">
    <property type="entry name" value="DUF5671"/>
</dbReference>
<name>A0A1I3ZRX3_9HYPH</name>
<feature type="transmembrane region" description="Helical" evidence="1">
    <location>
        <begin position="65"/>
        <end position="89"/>
    </location>
</feature>
<feature type="transmembrane region" description="Helical" evidence="1">
    <location>
        <begin position="145"/>
        <end position="166"/>
    </location>
</feature>
<dbReference type="STRING" id="1612308.SAMN05444581_108133"/>
<feature type="transmembrane region" description="Helical" evidence="1">
    <location>
        <begin position="178"/>
        <end position="197"/>
    </location>
</feature>
<reference evidence="3 4" key="1">
    <citation type="submission" date="2016-10" db="EMBL/GenBank/DDBJ databases">
        <authorList>
            <person name="de Groot N.N."/>
        </authorList>
    </citation>
    <scope>NUCLEOTIDE SEQUENCE [LARGE SCALE GENOMIC DNA]</scope>
    <source>
        <strain evidence="3 4">NE2</strain>
    </source>
</reference>
<sequence length="206" mass="23094">MNPSLVDFTGRALSNGIERDEISRALRSAGWPEDEIAAALGAFAEVDFPFPVPKPKPHLSARETFIHLVLFVSLYTCLWAIVSIIFSFIDRSLPDPLHAGEGFAETIRNEISTLIVFFPLFVLMFRYAERNRADPARRDSKVRRWIIFLTLFVAAIIFAGDLVALVQSVLGGALTSRFFFKSLTIAIVAGGLFAFFLHDVRQDEQQ</sequence>
<keyword evidence="4" id="KW-1185">Reference proteome</keyword>
<proteinExistence type="predicted"/>
<gene>
    <name evidence="3" type="ORF">SAMN05444581_108133</name>
</gene>
<accession>A0A1I3ZRX3</accession>